<feature type="domain" description="Amino acid permease/ SLC12A" evidence="8">
    <location>
        <begin position="1"/>
        <end position="448"/>
    </location>
</feature>
<dbReference type="PROSITE" id="PS00218">
    <property type="entry name" value="AMINO_ACID_PERMEASE_1"/>
    <property type="match status" value="1"/>
</dbReference>
<organism evidence="9 10">
    <name type="scientific">Cytobacillus depressus</name>
    <dbReference type="NCBI Taxonomy" id="1602942"/>
    <lineage>
        <taxon>Bacteria</taxon>
        <taxon>Bacillati</taxon>
        <taxon>Bacillota</taxon>
        <taxon>Bacilli</taxon>
        <taxon>Bacillales</taxon>
        <taxon>Bacillaceae</taxon>
        <taxon>Cytobacillus</taxon>
    </lineage>
</organism>
<dbReference type="GO" id="GO:0016020">
    <property type="term" value="C:membrane"/>
    <property type="evidence" value="ECO:0007669"/>
    <property type="project" value="UniProtKB-SubCell"/>
</dbReference>
<dbReference type="PANTHER" id="PTHR43341">
    <property type="entry name" value="AMINO ACID PERMEASE"/>
    <property type="match status" value="1"/>
</dbReference>
<evidence type="ECO:0000259" key="8">
    <source>
        <dbReference type="Pfam" id="PF00324"/>
    </source>
</evidence>
<feature type="transmembrane region" description="Helical" evidence="7">
    <location>
        <begin position="420"/>
        <end position="440"/>
    </location>
</feature>
<feature type="transmembrane region" description="Helical" evidence="7">
    <location>
        <begin position="80"/>
        <end position="102"/>
    </location>
</feature>
<reference evidence="9 10" key="1">
    <citation type="journal article" date="2016" name="Antonie Van Leeuwenhoek">
        <title>Bacillus depressus sp. nov., isolated from soil of a sunflower field.</title>
        <authorList>
            <person name="Wei X."/>
            <person name="Xin D."/>
            <person name="Xin Y."/>
            <person name="Zhang H."/>
            <person name="Wang T."/>
            <person name="Zhang J."/>
        </authorList>
    </citation>
    <scope>NUCLEOTIDE SEQUENCE [LARGE SCALE GENOMIC DNA]</scope>
    <source>
        <strain evidence="9 10">BZ1</strain>
    </source>
</reference>
<feature type="transmembrane region" description="Helical" evidence="7">
    <location>
        <begin position="138"/>
        <end position="159"/>
    </location>
</feature>
<feature type="transmembrane region" description="Helical" evidence="7">
    <location>
        <begin position="29"/>
        <end position="52"/>
    </location>
</feature>
<dbReference type="AlphaFoldDB" id="A0A6L3V0S9"/>
<feature type="transmembrane region" description="Helical" evidence="7">
    <location>
        <begin position="179"/>
        <end position="200"/>
    </location>
</feature>
<feature type="transmembrane region" description="Helical" evidence="7">
    <location>
        <begin position="108"/>
        <end position="126"/>
    </location>
</feature>
<dbReference type="PIRSF" id="PIRSF006060">
    <property type="entry name" value="AA_transporter"/>
    <property type="match status" value="1"/>
</dbReference>
<feature type="transmembrane region" description="Helical" evidence="7">
    <location>
        <begin position="317"/>
        <end position="338"/>
    </location>
</feature>
<sequence length="461" mass="50225">MISLGGSIGTGIFLASGGAIHTAGPGGALLAYFAIAIMVYFLMTSLAEMAAYMPVAGSFKVYATKFVDPAFGFAIGWNYWYNWAITIAAELAAVVLIMKFWFPDSPSFIWSGIALLLMFGFNYLSVKGFGEAEFWFALIKIITVIIFIITGFFMIFGIMNGEAIGLTNFTIGDAPFSGGFFAILGVFMAAGFSFQGTELLGVAAGESENPEKSIPKAINTVFWRILLFYIFAIFVIGAIIPYTDERLLSEAVSVSPFTLVFERAGLAFAASVMNAVILTAVLSAGNSGMYASTRMLWNLAREGNAPKFLGKLNKRGVPVNALIVTAVIGSFAFLSTFFGDGQVYIWLLNASGMAGFITWLGIAISHYRFRRAYLAQGGDLNKLPYRAKLFPFGPLFALVLCTIIIIGQNFQAITNGHIDWQGLFAAYIGIPLFLIVWLGYKMKHKTKLVPLKDCDFEKMDS</sequence>
<dbReference type="InterPro" id="IPR004840">
    <property type="entry name" value="Amino_acid_permease_CS"/>
</dbReference>
<evidence type="ECO:0000256" key="4">
    <source>
        <dbReference type="ARBA" id="ARBA00022970"/>
    </source>
</evidence>
<dbReference type="GO" id="GO:0015171">
    <property type="term" value="F:amino acid transmembrane transporter activity"/>
    <property type="evidence" value="ECO:0007669"/>
    <property type="project" value="TreeGrafter"/>
</dbReference>
<comment type="caution">
    <text evidence="9">The sequence shown here is derived from an EMBL/GenBank/DDBJ whole genome shotgun (WGS) entry which is preliminary data.</text>
</comment>
<gene>
    <name evidence="9" type="ORF">F7731_23325</name>
</gene>
<keyword evidence="6 7" id="KW-0472">Membrane</keyword>
<keyword evidence="10" id="KW-1185">Reference proteome</keyword>
<dbReference type="EMBL" id="WBOS01000021">
    <property type="protein sequence ID" value="KAB2329095.1"/>
    <property type="molecule type" value="Genomic_DNA"/>
</dbReference>
<evidence type="ECO:0000313" key="9">
    <source>
        <dbReference type="EMBL" id="KAB2329095.1"/>
    </source>
</evidence>
<evidence type="ECO:0000256" key="6">
    <source>
        <dbReference type="ARBA" id="ARBA00023136"/>
    </source>
</evidence>
<feature type="transmembrane region" description="Helical" evidence="7">
    <location>
        <begin position="263"/>
        <end position="285"/>
    </location>
</feature>
<feature type="transmembrane region" description="Helical" evidence="7">
    <location>
        <begin position="344"/>
        <end position="369"/>
    </location>
</feature>
<evidence type="ECO:0000256" key="1">
    <source>
        <dbReference type="ARBA" id="ARBA00004141"/>
    </source>
</evidence>
<evidence type="ECO:0000256" key="2">
    <source>
        <dbReference type="ARBA" id="ARBA00022448"/>
    </source>
</evidence>
<dbReference type="InterPro" id="IPR050524">
    <property type="entry name" value="APC_YAT"/>
</dbReference>
<feature type="transmembrane region" description="Helical" evidence="7">
    <location>
        <begin position="221"/>
        <end position="243"/>
    </location>
</feature>
<evidence type="ECO:0000256" key="7">
    <source>
        <dbReference type="SAM" id="Phobius"/>
    </source>
</evidence>
<evidence type="ECO:0000256" key="3">
    <source>
        <dbReference type="ARBA" id="ARBA00022692"/>
    </source>
</evidence>
<dbReference type="PANTHER" id="PTHR43341:SF1">
    <property type="entry name" value="GENERAL AMINO-ACID PERMEASE GAP1"/>
    <property type="match status" value="1"/>
</dbReference>
<accession>A0A6L3V0S9</accession>
<keyword evidence="4" id="KW-0029">Amino-acid transport</keyword>
<dbReference type="Gene3D" id="1.20.1740.10">
    <property type="entry name" value="Amino acid/polyamine transporter I"/>
    <property type="match status" value="1"/>
</dbReference>
<dbReference type="Pfam" id="PF00324">
    <property type="entry name" value="AA_permease"/>
    <property type="match status" value="1"/>
</dbReference>
<dbReference type="OrthoDB" id="9780162at2"/>
<keyword evidence="2" id="KW-0813">Transport</keyword>
<evidence type="ECO:0000256" key="5">
    <source>
        <dbReference type="ARBA" id="ARBA00022989"/>
    </source>
</evidence>
<feature type="transmembrane region" description="Helical" evidence="7">
    <location>
        <begin position="389"/>
        <end position="408"/>
    </location>
</feature>
<dbReference type="InterPro" id="IPR004841">
    <property type="entry name" value="AA-permease/SLC12A_dom"/>
</dbReference>
<protein>
    <submittedName>
        <fullName evidence="9">Amino acid permease</fullName>
    </submittedName>
</protein>
<comment type="subcellular location">
    <subcellularLocation>
        <location evidence="1">Membrane</location>
        <topology evidence="1">Multi-pass membrane protein</topology>
    </subcellularLocation>
</comment>
<name>A0A6L3V0S9_9BACI</name>
<keyword evidence="5 7" id="KW-1133">Transmembrane helix</keyword>
<dbReference type="Proteomes" id="UP000481030">
    <property type="component" value="Unassembled WGS sequence"/>
</dbReference>
<proteinExistence type="predicted"/>
<evidence type="ECO:0000313" key="10">
    <source>
        <dbReference type="Proteomes" id="UP000481030"/>
    </source>
</evidence>
<keyword evidence="3 7" id="KW-0812">Transmembrane</keyword>
<dbReference type="FunFam" id="1.20.1740.10:FF:000001">
    <property type="entry name" value="Amino acid permease"/>
    <property type="match status" value="1"/>
</dbReference>